<dbReference type="EMBL" id="DS547113">
    <property type="protein sequence ID" value="EDR05481.1"/>
    <property type="molecule type" value="Genomic_DNA"/>
</dbReference>
<dbReference type="RefSeq" id="XP_001884039.1">
    <property type="nucleotide sequence ID" value="XM_001884004.1"/>
</dbReference>
<dbReference type="GeneID" id="6079482"/>
<dbReference type="AlphaFoldDB" id="B0DJ91"/>
<reference evidence="2 3" key="1">
    <citation type="journal article" date="2008" name="Nature">
        <title>The genome of Laccaria bicolor provides insights into mycorrhizal symbiosis.</title>
        <authorList>
            <person name="Martin F."/>
            <person name="Aerts A."/>
            <person name="Ahren D."/>
            <person name="Brun A."/>
            <person name="Danchin E.G.J."/>
            <person name="Duchaussoy F."/>
            <person name="Gibon J."/>
            <person name="Kohler A."/>
            <person name="Lindquist E."/>
            <person name="Pereda V."/>
            <person name="Salamov A."/>
            <person name="Shapiro H.J."/>
            <person name="Wuyts J."/>
            <person name="Blaudez D."/>
            <person name="Buee M."/>
            <person name="Brokstein P."/>
            <person name="Canbaeck B."/>
            <person name="Cohen D."/>
            <person name="Courty P.E."/>
            <person name="Coutinho P.M."/>
            <person name="Delaruelle C."/>
            <person name="Detter J.C."/>
            <person name="Deveau A."/>
            <person name="DiFazio S."/>
            <person name="Duplessis S."/>
            <person name="Fraissinet-Tachet L."/>
            <person name="Lucic E."/>
            <person name="Frey-Klett P."/>
            <person name="Fourrey C."/>
            <person name="Feussner I."/>
            <person name="Gay G."/>
            <person name="Grimwood J."/>
            <person name="Hoegger P.J."/>
            <person name="Jain P."/>
            <person name="Kilaru S."/>
            <person name="Labbe J."/>
            <person name="Lin Y.C."/>
            <person name="Legue V."/>
            <person name="Le Tacon F."/>
            <person name="Marmeisse R."/>
            <person name="Melayah D."/>
            <person name="Montanini B."/>
            <person name="Muratet M."/>
            <person name="Nehls U."/>
            <person name="Niculita-Hirzel H."/>
            <person name="Oudot-Le Secq M.P."/>
            <person name="Peter M."/>
            <person name="Quesneville H."/>
            <person name="Rajashekar B."/>
            <person name="Reich M."/>
            <person name="Rouhier N."/>
            <person name="Schmutz J."/>
            <person name="Yin T."/>
            <person name="Chalot M."/>
            <person name="Henrissat B."/>
            <person name="Kuees U."/>
            <person name="Lucas S."/>
            <person name="Van de Peer Y."/>
            <person name="Podila G.K."/>
            <person name="Polle A."/>
            <person name="Pukkila P.J."/>
            <person name="Richardson P.M."/>
            <person name="Rouze P."/>
            <person name="Sanders I.R."/>
            <person name="Stajich J.E."/>
            <person name="Tunlid A."/>
            <person name="Tuskan G."/>
            <person name="Grigoriev I.V."/>
        </authorList>
    </citation>
    <scope>NUCLEOTIDE SEQUENCE [LARGE SCALE GENOMIC DNA]</scope>
    <source>
        <strain evidence="3">S238N-H82 / ATCC MYA-4686</strain>
    </source>
</reference>
<proteinExistence type="predicted"/>
<dbReference type="OrthoDB" id="775972at2759"/>
<evidence type="ECO:0000313" key="3">
    <source>
        <dbReference type="Proteomes" id="UP000001194"/>
    </source>
</evidence>
<protein>
    <submittedName>
        <fullName evidence="2">Predicted protein</fullName>
    </submittedName>
</protein>
<accession>B0DJ91</accession>
<dbReference type="KEGG" id="lbc:LACBIDRAFT_303274"/>
<evidence type="ECO:0000259" key="1">
    <source>
        <dbReference type="Pfam" id="PF17921"/>
    </source>
</evidence>
<feature type="domain" description="Integrase zinc-binding" evidence="1">
    <location>
        <begin position="3"/>
        <end position="43"/>
    </location>
</feature>
<dbReference type="InParanoid" id="B0DJ91"/>
<dbReference type="Pfam" id="PF17921">
    <property type="entry name" value="Integrase_H2C2"/>
    <property type="match status" value="1"/>
</dbReference>
<organism evidence="3">
    <name type="scientific">Laccaria bicolor (strain S238N-H82 / ATCC MYA-4686)</name>
    <name type="common">Bicoloured deceiver</name>
    <name type="synonym">Laccaria laccata var. bicolor</name>
    <dbReference type="NCBI Taxonomy" id="486041"/>
    <lineage>
        <taxon>Eukaryota</taxon>
        <taxon>Fungi</taxon>
        <taxon>Dikarya</taxon>
        <taxon>Basidiomycota</taxon>
        <taxon>Agaricomycotina</taxon>
        <taxon>Agaricomycetes</taxon>
        <taxon>Agaricomycetidae</taxon>
        <taxon>Agaricales</taxon>
        <taxon>Agaricineae</taxon>
        <taxon>Hydnangiaceae</taxon>
        <taxon>Laccaria</taxon>
    </lineage>
</organism>
<dbReference type="InterPro" id="IPR041588">
    <property type="entry name" value="Integrase_H2C2"/>
</dbReference>
<dbReference type="Proteomes" id="UP000001194">
    <property type="component" value="Unassembled WGS sequence"/>
</dbReference>
<keyword evidence="3" id="KW-1185">Reference proteome</keyword>
<dbReference type="HOGENOM" id="CLU_3087632_0_0_1"/>
<sequence length="52" mass="5857">MHLAHAGPCCLLPRLQELFFWPTMSKDAEAYATFCDVCQKIKVDHHAKIGAL</sequence>
<evidence type="ECO:0000313" key="2">
    <source>
        <dbReference type="EMBL" id="EDR05481.1"/>
    </source>
</evidence>
<dbReference type="Gene3D" id="1.10.340.70">
    <property type="match status" value="1"/>
</dbReference>
<name>B0DJ91_LACBS</name>
<gene>
    <name evidence="2" type="ORF">LACBIDRAFT_303274</name>
</gene>